<protein>
    <recommendedName>
        <fullName evidence="3">Sel1 repeat family protein</fullName>
    </recommendedName>
</protein>
<evidence type="ECO:0000313" key="2">
    <source>
        <dbReference type="Proteomes" id="UP000542742"/>
    </source>
</evidence>
<gene>
    <name evidence="1" type="ORF">BKA14_003806</name>
</gene>
<dbReference type="Proteomes" id="UP000542742">
    <property type="component" value="Unassembled WGS sequence"/>
</dbReference>
<dbReference type="SMART" id="SM00671">
    <property type="entry name" value="SEL1"/>
    <property type="match status" value="2"/>
</dbReference>
<organism evidence="1 2">
    <name type="scientific">Paractinoplanes abujensis</name>
    <dbReference type="NCBI Taxonomy" id="882441"/>
    <lineage>
        <taxon>Bacteria</taxon>
        <taxon>Bacillati</taxon>
        <taxon>Actinomycetota</taxon>
        <taxon>Actinomycetes</taxon>
        <taxon>Micromonosporales</taxon>
        <taxon>Micromonosporaceae</taxon>
        <taxon>Paractinoplanes</taxon>
    </lineage>
</organism>
<keyword evidence="2" id="KW-1185">Reference proteome</keyword>
<evidence type="ECO:0008006" key="3">
    <source>
        <dbReference type="Google" id="ProtNLM"/>
    </source>
</evidence>
<dbReference type="InterPro" id="IPR006597">
    <property type="entry name" value="Sel1-like"/>
</dbReference>
<dbReference type="RefSeq" id="WP_184952247.1">
    <property type="nucleotide sequence ID" value="NZ_BOMC01000056.1"/>
</dbReference>
<dbReference type="AlphaFoldDB" id="A0A7W7CS46"/>
<accession>A0A7W7CS46</accession>
<dbReference type="EMBL" id="JACHMF010000001">
    <property type="protein sequence ID" value="MBB4693658.1"/>
    <property type="molecule type" value="Genomic_DNA"/>
</dbReference>
<dbReference type="SUPFAM" id="SSF81901">
    <property type="entry name" value="HCP-like"/>
    <property type="match status" value="1"/>
</dbReference>
<dbReference type="InterPro" id="IPR011990">
    <property type="entry name" value="TPR-like_helical_dom_sf"/>
</dbReference>
<name>A0A7W7CS46_9ACTN</name>
<proteinExistence type="predicted"/>
<sequence length="260" mass="28959">MALTDLHRGFRDDAQRRRAAELVLSRLGDERRQAELHSLLQFTAQLSDERAGIDEAWLAEALPGVKLIVVEALIRAVRASPQAVDHWIAVTSRPGPLLPPEPVLDGTVLPAHHGDLHRAAAHYRLVSETGDVHALYALGCVYWTLDQQEKARSDEHFWMPAWRITEVWQHAADLGSVEAMYAVAMMQDPGSRMALRYLRQAAAHDHPAACYALGYEAVQRGDRNEALMWWTRAAEAGHEPAIAAIPLLEIYSVEGESDPM</sequence>
<evidence type="ECO:0000313" key="1">
    <source>
        <dbReference type="EMBL" id="MBB4693658.1"/>
    </source>
</evidence>
<reference evidence="1 2" key="1">
    <citation type="submission" date="2020-08" db="EMBL/GenBank/DDBJ databases">
        <title>Sequencing the genomes of 1000 actinobacteria strains.</title>
        <authorList>
            <person name="Klenk H.-P."/>
        </authorList>
    </citation>
    <scope>NUCLEOTIDE SEQUENCE [LARGE SCALE GENOMIC DNA]</scope>
    <source>
        <strain evidence="1 2">DSM 45518</strain>
    </source>
</reference>
<dbReference type="Gene3D" id="1.25.40.10">
    <property type="entry name" value="Tetratricopeptide repeat domain"/>
    <property type="match status" value="1"/>
</dbReference>
<comment type="caution">
    <text evidence="1">The sequence shown here is derived from an EMBL/GenBank/DDBJ whole genome shotgun (WGS) entry which is preliminary data.</text>
</comment>